<keyword evidence="3" id="KW-0067">ATP-binding</keyword>
<keyword evidence="2" id="KW-0378">Hydrolase</keyword>
<dbReference type="OrthoDB" id="446244at2759"/>
<protein>
    <recommendedName>
        <fullName evidence="6">AAA+ ATPase domain-containing protein</fullName>
    </recommendedName>
</protein>
<proteinExistence type="predicted"/>
<dbReference type="InterPro" id="IPR027417">
    <property type="entry name" value="P-loop_NTPase"/>
</dbReference>
<evidence type="ECO:0000256" key="3">
    <source>
        <dbReference type="ARBA" id="ARBA00022840"/>
    </source>
</evidence>
<sequence>MSVILITGLPGVGKTTIVKRLCEDLQKIPIAYDGFYTEEVRDGMGCRSGFDIMTFDGQRSPLARVGGLGPDTSKMPKVGRYSVFISNFETLALPIFTKSSSTLIIDEIGKMELLSNNFESAIKDFIKKQEDKNNESYLVATIPSRGQFPVVEKLKSIKGTKTFIVTKQNRTNIYDTILRAVKNMVSPKPNNKK</sequence>
<dbReference type="FunCoup" id="A0A7R8YUJ6">
    <property type="interactions" value="756"/>
</dbReference>
<evidence type="ECO:0008006" key="6">
    <source>
        <dbReference type="Google" id="ProtNLM"/>
    </source>
</evidence>
<dbReference type="EMBL" id="LR899010">
    <property type="protein sequence ID" value="CAD7082844.1"/>
    <property type="molecule type" value="Genomic_DNA"/>
</dbReference>
<dbReference type="AlphaFoldDB" id="A0A7R8YUJ6"/>
<dbReference type="Pfam" id="PF03266">
    <property type="entry name" value="NTPase_1"/>
    <property type="match status" value="1"/>
</dbReference>
<dbReference type="Proteomes" id="UP000594454">
    <property type="component" value="Chromosome 2"/>
</dbReference>
<dbReference type="PANTHER" id="PTHR43146:SF1">
    <property type="entry name" value="CANCER-RELATED NUCLEOSIDE-TRIPHOSPHATASE"/>
    <property type="match status" value="1"/>
</dbReference>
<evidence type="ECO:0000313" key="5">
    <source>
        <dbReference type="Proteomes" id="UP000594454"/>
    </source>
</evidence>
<dbReference type="InParanoid" id="A0A7R8YUJ6"/>
<dbReference type="GO" id="GO:0005524">
    <property type="term" value="F:ATP binding"/>
    <property type="evidence" value="ECO:0007669"/>
    <property type="project" value="UniProtKB-KW"/>
</dbReference>
<name>A0A7R8YUJ6_HERIL</name>
<dbReference type="OMA" id="YQVGNYR"/>
<evidence type="ECO:0000256" key="1">
    <source>
        <dbReference type="ARBA" id="ARBA00022741"/>
    </source>
</evidence>
<dbReference type="InterPro" id="IPR004948">
    <property type="entry name" value="Nuc-triphosphatase_THEP1"/>
</dbReference>
<evidence type="ECO:0000256" key="2">
    <source>
        <dbReference type="ARBA" id="ARBA00022801"/>
    </source>
</evidence>
<reference evidence="4 5" key="1">
    <citation type="submission" date="2020-11" db="EMBL/GenBank/DDBJ databases">
        <authorList>
            <person name="Wallbank WR R."/>
            <person name="Pardo Diaz C."/>
            <person name="Kozak K."/>
            <person name="Martin S."/>
            <person name="Jiggins C."/>
            <person name="Moest M."/>
            <person name="Warren A I."/>
            <person name="Generalovic N T."/>
            <person name="Byers J.R.P. K."/>
            <person name="Montejo-Kovacevich G."/>
            <person name="Yen C E."/>
        </authorList>
    </citation>
    <scope>NUCLEOTIDE SEQUENCE [LARGE SCALE GENOMIC DNA]</scope>
</reference>
<evidence type="ECO:0000313" key="4">
    <source>
        <dbReference type="EMBL" id="CAD7082844.1"/>
    </source>
</evidence>
<organism evidence="4 5">
    <name type="scientific">Hermetia illucens</name>
    <name type="common">Black soldier fly</name>
    <dbReference type="NCBI Taxonomy" id="343691"/>
    <lineage>
        <taxon>Eukaryota</taxon>
        <taxon>Metazoa</taxon>
        <taxon>Ecdysozoa</taxon>
        <taxon>Arthropoda</taxon>
        <taxon>Hexapoda</taxon>
        <taxon>Insecta</taxon>
        <taxon>Pterygota</taxon>
        <taxon>Neoptera</taxon>
        <taxon>Endopterygota</taxon>
        <taxon>Diptera</taxon>
        <taxon>Brachycera</taxon>
        <taxon>Stratiomyomorpha</taxon>
        <taxon>Stratiomyidae</taxon>
        <taxon>Hermetiinae</taxon>
        <taxon>Hermetia</taxon>
    </lineage>
</organism>
<dbReference type="Gene3D" id="3.40.50.300">
    <property type="entry name" value="P-loop containing nucleotide triphosphate hydrolases"/>
    <property type="match status" value="1"/>
</dbReference>
<dbReference type="PANTHER" id="PTHR43146">
    <property type="entry name" value="CANCER-RELATED NUCLEOSIDE-TRIPHOSPHATASE"/>
    <property type="match status" value="1"/>
</dbReference>
<accession>A0A7R8YUJ6</accession>
<keyword evidence="1" id="KW-0547">Nucleotide-binding</keyword>
<gene>
    <name evidence="4" type="ORF">HERILL_LOCUS5849</name>
</gene>
<keyword evidence="5" id="KW-1185">Reference proteome</keyword>
<dbReference type="GO" id="GO:0017111">
    <property type="term" value="F:ribonucleoside triphosphate phosphatase activity"/>
    <property type="evidence" value="ECO:0007669"/>
    <property type="project" value="InterPro"/>
</dbReference>
<dbReference type="SUPFAM" id="SSF52540">
    <property type="entry name" value="P-loop containing nucleoside triphosphate hydrolases"/>
    <property type="match status" value="1"/>
</dbReference>